<protein>
    <submittedName>
        <fullName evidence="2">Uncharacterized protein</fullName>
    </submittedName>
</protein>
<keyword evidence="1" id="KW-0472">Membrane</keyword>
<dbReference type="RefSeq" id="WP_112992597.1">
    <property type="nucleotide sequence ID" value="NZ_PTLZ01000003.1"/>
</dbReference>
<organism evidence="2 3">
    <name type="scientific">Herminiimonas fonticola</name>
    <dbReference type="NCBI Taxonomy" id="303380"/>
    <lineage>
        <taxon>Bacteria</taxon>
        <taxon>Pseudomonadati</taxon>
        <taxon>Pseudomonadota</taxon>
        <taxon>Betaproteobacteria</taxon>
        <taxon>Burkholderiales</taxon>
        <taxon>Oxalobacteraceae</taxon>
        <taxon>Herminiimonas</taxon>
    </lineage>
</organism>
<dbReference type="EMBL" id="SNWF01000007">
    <property type="protein sequence ID" value="TDN88239.1"/>
    <property type="molecule type" value="Genomic_DNA"/>
</dbReference>
<reference evidence="2 3" key="1">
    <citation type="submission" date="2019-03" db="EMBL/GenBank/DDBJ databases">
        <title>Genomic Encyclopedia of Type Strains, Phase IV (KMG-IV): sequencing the most valuable type-strain genomes for metagenomic binning, comparative biology and taxonomic classification.</title>
        <authorList>
            <person name="Goeker M."/>
        </authorList>
    </citation>
    <scope>NUCLEOTIDE SEQUENCE [LARGE SCALE GENOMIC DNA]</scope>
    <source>
        <strain evidence="2 3">DSM 18555</strain>
    </source>
</reference>
<comment type="caution">
    <text evidence="2">The sequence shown here is derived from an EMBL/GenBank/DDBJ whole genome shotgun (WGS) entry which is preliminary data.</text>
</comment>
<keyword evidence="1" id="KW-1133">Transmembrane helix</keyword>
<feature type="transmembrane region" description="Helical" evidence="1">
    <location>
        <begin position="45"/>
        <end position="66"/>
    </location>
</feature>
<dbReference type="OrthoDB" id="582913at2"/>
<evidence type="ECO:0000256" key="1">
    <source>
        <dbReference type="SAM" id="Phobius"/>
    </source>
</evidence>
<evidence type="ECO:0000313" key="3">
    <source>
        <dbReference type="Proteomes" id="UP000294737"/>
    </source>
</evidence>
<accession>A0A4R6G1M3</accession>
<dbReference type="Proteomes" id="UP000294737">
    <property type="component" value="Unassembled WGS sequence"/>
</dbReference>
<keyword evidence="1" id="KW-0812">Transmembrane</keyword>
<evidence type="ECO:0000313" key="2">
    <source>
        <dbReference type="EMBL" id="TDN88239.1"/>
    </source>
</evidence>
<gene>
    <name evidence="2" type="ORF">EV677_2726</name>
</gene>
<name>A0A4R6G1M3_9BURK</name>
<feature type="transmembrane region" description="Helical" evidence="1">
    <location>
        <begin position="12"/>
        <end position="33"/>
    </location>
</feature>
<dbReference type="AlphaFoldDB" id="A0A4R6G1M3"/>
<keyword evidence="3" id="KW-1185">Reference proteome</keyword>
<feature type="transmembrane region" description="Helical" evidence="1">
    <location>
        <begin position="78"/>
        <end position="101"/>
    </location>
</feature>
<proteinExistence type="predicted"/>
<sequence>MDNNTREELRHLLSTSGTMAGLCITGTTLFSTLGRTTGGTVVDDIFVISALFFLLCTYCVFWALRTKHQRTVQLLTRIAEGLFAVALTAMVSAGFIMTYTIW</sequence>